<feature type="compositionally biased region" description="Low complexity" evidence="1">
    <location>
        <begin position="1"/>
        <end position="34"/>
    </location>
</feature>
<evidence type="ECO:0000256" key="1">
    <source>
        <dbReference type="SAM" id="MobiDB-lite"/>
    </source>
</evidence>
<feature type="compositionally biased region" description="Polar residues" evidence="1">
    <location>
        <begin position="95"/>
        <end position="104"/>
    </location>
</feature>
<comment type="caution">
    <text evidence="2">The sequence shown here is derived from an EMBL/GenBank/DDBJ whole genome shotgun (WGS) entry which is preliminary data.</text>
</comment>
<evidence type="ECO:0000313" key="2">
    <source>
        <dbReference type="EMBL" id="CAK0877269.1"/>
    </source>
</evidence>
<reference evidence="2" key="1">
    <citation type="submission" date="2023-10" db="EMBL/GenBank/DDBJ databases">
        <authorList>
            <person name="Chen Y."/>
            <person name="Shah S."/>
            <person name="Dougan E. K."/>
            <person name="Thang M."/>
            <person name="Chan C."/>
        </authorList>
    </citation>
    <scope>NUCLEOTIDE SEQUENCE [LARGE SCALE GENOMIC DNA]</scope>
</reference>
<dbReference type="Proteomes" id="UP001189429">
    <property type="component" value="Unassembled WGS sequence"/>
</dbReference>
<feature type="region of interest" description="Disordered" evidence="1">
    <location>
        <begin position="1"/>
        <end position="122"/>
    </location>
</feature>
<keyword evidence="3" id="KW-1185">Reference proteome</keyword>
<sequence length="198" mass="20022">DGGARGAPAAAGADEQPAAGAEGAAGREAGAASEADGEQQDAVVAVAEAKEEREAPGGGDADAATAAEPVLGTPREALVGAPEASAPARGAKSMPPTTAGSASAPSLLGGTRPGTVDTGAGARVDPLASWRTGEWKALQELQATREDVGVQTRIGFDQPLRSWAVWEVDADPPTGANMVEATRRELLQWCLRYIERAD</sequence>
<accession>A0ABN9VUM5</accession>
<proteinExistence type="predicted"/>
<name>A0ABN9VUM5_9DINO</name>
<feature type="non-terminal residue" evidence="2">
    <location>
        <position position="198"/>
    </location>
</feature>
<feature type="non-terminal residue" evidence="2">
    <location>
        <position position="1"/>
    </location>
</feature>
<organism evidence="2 3">
    <name type="scientific">Prorocentrum cordatum</name>
    <dbReference type="NCBI Taxonomy" id="2364126"/>
    <lineage>
        <taxon>Eukaryota</taxon>
        <taxon>Sar</taxon>
        <taxon>Alveolata</taxon>
        <taxon>Dinophyceae</taxon>
        <taxon>Prorocentrales</taxon>
        <taxon>Prorocentraceae</taxon>
        <taxon>Prorocentrum</taxon>
    </lineage>
</organism>
<protein>
    <submittedName>
        <fullName evidence="2">Uncharacterized protein</fullName>
    </submittedName>
</protein>
<dbReference type="EMBL" id="CAUYUJ010017722">
    <property type="protein sequence ID" value="CAK0877269.1"/>
    <property type="molecule type" value="Genomic_DNA"/>
</dbReference>
<evidence type="ECO:0000313" key="3">
    <source>
        <dbReference type="Proteomes" id="UP001189429"/>
    </source>
</evidence>
<gene>
    <name evidence="2" type="ORF">PCOR1329_LOCUS61379</name>
</gene>